<dbReference type="PANTHER" id="PTHR32481">
    <property type="entry name" value="AMINOPEPTIDASE"/>
    <property type="match status" value="1"/>
</dbReference>
<dbReference type="GO" id="GO:0006508">
    <property type="term" value="P:proteolysis"/>
    <property type="evidence" value="ECO:0007669"/>
    <property type="project" value="UniProtKB-KW"/>
</dbReference>
<dbReference type="GO" id="GO:0046872">
    <property type="term" value="F:metal ion binding"/>
    <property type="evidence" value="ECO:0007669"/>
    <property type="project" value="UniProtKB-UniRule"/>
</dbReference>
<gene>
    <name evidence="9" type="ORF">BBF96_05165</name>
</gene>
<evidence type="ECO:0000256" key="6">
    <source>
        <dbReference type="PIRNR" id="PIRNR001123"/>
    </source>
</evidence>
<keyword evidence="4 8" id="KW-0479">Metal-binding</keyword>
<reference evidence="9 10" key="1">
    <citation type="submission" date="2016-07" db="EMBL/GenBank/DDBJ databases">
        <title>Genome and transcriptome analysis of iron-reducing fermentative bacteria Anoxybacter fermentans.</title>
        <authorList>
            <person name="Zeng X."/>
            <person name="Shao Z."/>
        </authorList>
    </citation>
    <scope>NUCLEOTIDE SEQUENCE [LARGE SCALE GENOMIC DNA]</scope>
    <source>
        <strain evidence="9 10">DY22613</strain>
    </source>
</reference>
<evidence type="ECO:0000256" key="1">
    <source>
        <dbReference type="ARBA" id="ARBA00006272"/>
    </source>
</evidence>
<evidence type="ECO:0000256" key="4">
    <source>
        <dbReference type="ARBA" id="ARBA00022723"/>
    </source>
</evidence>
<evidence type="ECO:0000256" key="3">
    <source>
        <dbReference type="ARBA" id="ARBA00022670"/>
    </source>
</evidence>
<dbReference type="InterPro" id="IPR023367">
    <property type="entry name" value="Peptidase_M42_dom2"/>
</dbReference>
<evidence type="ECO:0000313" key="10">
    <source>
        <dbReference type="Proteomes" id="UP000267250"/>
    </source>
</evidence>
<feature type="binding site" evidence="8">
    <location>
        <position position="193"/>
    </location>
    <ligand>
        <name>Zn(2+)</name>
        <dbReference type="ChEBI" id="CHEBI:29105"/>
        <label>2</label>
    </ligand>
</feature>
<dbReference type="Gene3D" id="3.40.630.10">
    <property type="entry name" value="Zn peptidases"/>
    <property type="match status" value="1"/>
</dbReference>
<keyword evidence="3" id="KW-0645">Protease</keyword>
<comment type="cofactor">
    <cofactor evidence="8">
        <name>a divalent metal cation</name>
        <dbReference type="ChEBI" id="CHEBI:60240"/>
    </cofactor>
    <text evidence="8">Binds 2 divalent metal cations per subunit.</text>
</comment>
<proteinExistence type="inferred from homology"/>
<sequence length="332" mass="36365">MKELIKKLTETFGPSGQESKVVELIKKELEGFVDEMFVDSMGNLIAHKKGPGQKILLSAHMDEIGFMVTHIEKEGFLRFTNIGYHIPYTLKGFRVIFENGVVGVIDSHNVDNPNDLKLDKMFIDIGAKDKEEAEKMVKIGDVCGFYNPTLISGNRVIGNSMDDRIGCAVLIKVAQELKSSPNDVYYVFSVQEEVGLRGAKTSAYRINPNMGIAIDVTPTGDTPEGKKLNVKLGGGAAIKVKDGSMITHPAIKNFMIDIAEQNDIPYQMEVLPSGGTDAGAIHLTKEGIPSGTISIPCRYVHSPSEMIDLDDVDACVKLLRCILNEDISKIFS</sequence>
<dbReference type="SUPFAM" id="SSF101821">
    <property type="entry name" value="Aminopeptidase/glucanase lid domain"/>
    <property type="match status" value="1"/>
</dbReference>
<dbReference type="Gene3D" id="2.40.30.40">
    <property type="entry name" value="Peptidase M42, domain 2"/>
    <property type="match status" value="1"/>
</dbReference>
<dbReference type="EMBL" id="CP016379">
    <property type="protein sequence ID" value="AZR72832.1"/>
    <property type="molecule type" value="Genomic_DNA"/>
</dbReference>
<dbReference type="AlphaFoldDB" id="A0A3Q9HPL2"/>
<evidence type="ECO:0000313" key="9">
    <source>
        <dbReference type="EMBL" id="AZR72832.1"/>
    </source>
</evidence>
<feature type="active site" description="Proton acceptor" evidence="7">
    <location>
        <position position="192"/>
    </location>
</feature>
<name>A0A3Q9HPL2_9FIRM</name>
<evidence type="ECO:0000256" key="5">
    <source>
        <dbReference type="ARBA" id="ARBA00022801"/>
    </source>
</evidence>
<evidence type="ECO:0000256" key="7">
    <source>
        <dbReference type="PIRSR" id="PIRSR001123-1"/>
    </source>
</evidence>
<dbReference type="Proteomes" id="UP000267250">
    <property type="component" value="Chromosome"/>
</dbReference>
<dbReference type="PANTHER" id="PTHR32481:SF9">
    <property type="entry name" value="ENDOGLUCANASE"/>
    <property type="match status" value="1"/>
</dbReference>
<keyword evidence="2 9" id="KW-0031">Aminopeptidase</keyword>
<evidence type="ECO:0000256" key="8">
    <source>
        <dbReference type="PIRSR" id="PIRSR001123-2"/>
    </source>
</evidence>
<feature type="binding site" evidence="8">
    <location>
        <position position="60"/>
    </location>
    <ligand>
        <name>Zn(2+)</name>
        <dbReference type="ChEBI" id="CHEBI:29105"/>
        <label>1</label>
    </ligand>
</feature>
<dbReference type="SUPFAM" id="SSF53187">
    <property type="entry name" value="Zn-dependent exopeptidases"/>
    <property type="match status" value="1"/>
</dbReference>
<dbReference type="OrthoDB" id="9772053at2"/>
<evidence type="ECO:0000256" key="2">
    <source>
        <dbReference type="ARBA" id="ARBA00022438"/>
    </source>
</evidence>
<comment type="similarity">
    <text evidence="1 6">Belongs to the peptidase M42 family.</text>
</comment>
<dbReference type="Pfam" id="PF05343">
    <property type="entry name" value="Peptidase_M42"/>
    <property type="match status" value="1"/>
</dbReference>
<dbReference type="GO" id="GO:0004177">
    <property type="term" value="F:aminopeptidase activity"/>
    <property type="evidence" value="ECO:0007669"/>
    <property type="project" value="UniProtKB-UniRule"/>
</dbReference>
<dbReference type="KEGG" id="aft:BBF96_05165"/>
<feature type="binding site" evidence="8">
    <location>
        <position position="162"/>
    </location>
    <ligand>
        <name>Zn(2+)</name>
        <dbReference type="ChEBI" id="CHEBI:29105"/>
        <label>1</label>
    </ligand>
</feature>
<keyword evidence="5" id="KW-0378">Hydrolase</keyword>
<dbReference type="InterPro" id="IPR008007">
    <property type="entry name" value="Peptidase_M42"/>
</dbReference>
<feature type="binding site" evidence="8">
    <location>
        <position position="162"/>
    </location>
    <ligand>
        <name>Zn(2+)</name>
        <dbReference type="ChEBI" id="CHEBI:29105"/>
        <label>2</label>
    </ligand>
</feature>
<dbReference type="InterPro" id="IPR051464">
    <property type="entry name" value="Peptidase_M42_aminopept"/>
</dbReference>
<protein>
    <submittedName>
        <fullName evidence="9">Aminopeptidase</fullName>
    </submittedName>
</protein>
<keyword evidence="10" id="KW-1185">Reference proteome</keyword>
<feature type="binding site" evidence="8">
    <location>
        <position position="215"/>
    </location>
    <ligand>
        <name>Zn(2+)</name>
        <dbReference type="ChEBI" id="CHEBI:29105"/>
        <label>1</label>
    </ligand>
</feature>
<organism evidence="9 10">
    <name type="scientific">Anoxybacter fermentans</name>
    <dbReference type="NCBI Taxonomy" id="1323375"/>
    <lineage>
        <taxon>Bacteria</taxon>
        <taxon>Bacillati</taxon>
        <taxon>Bacillota</taxon>
        <taxon>Clostridia</taxon>
        <taxon>Halanaerobiales</taxon>
        <taxon>Anoxybacter</taxon>
    </lineage>
</organism>
<dbReference type="CDD" id="cd05656">
    <property type="entry name" value="M42_Frv"/>
    <property type="match status" value="1"/>
</dbReference>
<dbReference type="RefSeq" id="WP_127016165.1">
    <property type="nucleotide sequence ID" value="NZ_CP016379.1"/>
</dbReference>
<feature type="binding site" evidence="8">
    <location>
        <position position="301"/>
    </location>
    <ligand>
        <name>Zn(2+)</name>
        <dbReference type="ChEBI" id="CHEBI:29105"/>
        <label>2</label>
    </ligand>
</feature>
<accession>A0A3Q9HPL2</accession>
<dbReference type="PIRSF" id="PIRSF001123">
    <property type="entry name" value="PepA_GA"/>
    <property type="match status" value="1"/>
</dbReference>